<feature type="compositionally biased region" description="Basic and acidic residues" evidence="10">
    <location>
        <begin position="735"/>
        <end position="752"/>
    </location>
</feature>
<organism evidence="14 15">
    <name type="scientific">Blastocystis sp. subtype 1 (strain ATCC 50177 / NandII)</name>
    <dbReference type="NCBI Taxonomy" id="478820"/>
    <lineage>
        <taxon>Eukaryota</taxon>
        <taxon>Sar</taxon>
        <taxon>Stramenopiles</taxon>
        <taxon>Bigyra</taxon>
        <taxon>Opalozoa</taxon>
        <taxon>Opalinata</taxon>
        <taxon>Blastocystidae</taxon>
        <taxon>Blastocystis</taxon>
    </lineage>
</organism>
<dbReference type="Pfam" id="PF00664">
    <property type="entry name" value="ABC_membrane"/>
    <property type="match status" value="2"/>
</dbReference>
<dbReference type="GO" id="GO:0016887">
    <property type="term" value="F:ATP hydrolysis activity"/>
    <property type="evidence" value="ECO:0007669"/>
    <property type="project" value="InterPro"/>
</dbReference>
<feature type="region of interest" description="Disordered" evidence="10">
    <location>
        <begin position="726"/>
        <end position="763"/>
    </location>
</feature>
<evidence type="ECO:0000313" key="15">
    <source>
        <dbReference type="Proteomes" id="UP000078348"/>
    </source>
</evidence>
<keyword evidence="7" id="KW-0067">ATP-binding</keyword>
<evidence type="ECO:0000259" key="13">
    <source>
        <dbReference type="PROSITE" id="PS50929"/>
    </source>
</evidence>
<dbReference type="InterPro" id="IPR036640">
    <property type="entry name" value="ABC1_TM_sf"/>
</dbReference>
<sequence>MALFASSISAGMNAFDFHWKKNETPTIELIEFYEQNTINCPSFIYYSFFMSKEIELTRVSDHPQIKEEKKEWKGLVPPDYSYVDHSNFFTWGIVSFLSKLVRTGGKRPLTVEDLGAVGKDYKASTLYDAYSKEWAKEQRKKEQGKNPSFIKAMVRATGLCYWVTGVVLILVGCLLNFVPTILLNLLVSDFESDEPNYKMRWVYAGLLLVVPLITTFVNSIVQMMMAKLAVSLKCMASEAIYRKALKLTSSAKGDISTGQLVNIMSTDTNVLLQFVMIVNIIAMIPIMLVVCIVLVAQQMGKITWVAIGIYIFMLIWQFAFVGSAQPVRMKVLEKTDARVKLMNEVLTGIRVIKYYCWEKPFKGKVHDLRKVELKNTEKMAWIMSAGVECMMGLIPNIVPLVCFSLYPSMMGKPLTSSVAFTSLSLFNMLQMPFTMMPMCMMLLVQYNVSVKRINNFMNLDEVDETLVEKNLPVGSKVAYKDIHGAEKVVEDYDAEHDAVLIRDGYFAWGGNDNCLKDITTRIPKGALVAVVGRVGSGKTSFVSSLVGEMTKNAGVVMVNGSMSLSAQQAWLVNDTVRGNILFGKPFEEAKYNEILKVCCLEDDLKVLAGGDMCEIGDRGINVSGGQKARISLARCCYSDSDIVVMDDPIAAVDSHVGKALFHKCIASYLKGKTRILVTNATQYLHKCDYIIVLENQTISHQGTYEELKAQNIDLMALLTEEDGSSSFSAARRSASKREEEDKKKAEKKVNEAEEKEEGSLTTTESKKTGKMDWGLYKYYFRCVGICLVVVIVVCYALAMVCSVTSNAILSIWSEDKTCLTEPDKCTATTNRFILLYAVAIIVYSLFTIARTLMAVPARIRAAQTIHDDLTNVILDAPVSFHDVTPVGRILNRFNRDISLIDDEMPRSLLMFLVQFFLLVGELVNILWSTRGIMIPVIIIAFVIYYFIQHNFRRANTDIQRIESLTRSPIFTDFQSVLLGSPSIRAYGHQQRFIDGIEKKLDTNNNCLLLFQWASAWLTVRSDAIAACIQFLTAAISNVATSIISPGLLGNALSSCSSLSSFMKQMVKMLAQAEAQMNSVERVKEYIDNVKPEPPMITDVRPPEGWPSEGKIEFKDAKLRYRDGPLVMKGVNLTVEPHEKVGVVGRTGAGKSTMMIALFRITDLCEGSIAIDGIDLATLGLEDVRRALCIIPQDPVLFSASVRFNLDPFNEASDENIWSVLEQVELKDAIERLPRGLDDDVQEGGSNFSVGERQLICMARALLKHPKILIMDEATASLDNETDTHLQHMIRKQFASCTGLTIAHRLNTIMDAHRVCVMDKGVVAEYDTPANLLRKEGGIFRGMVIAANDPTLFDMVPGCEDMKELLKKEDAE</sequence>
<dbReference type="FunFam" id="3.40.50.300:FF:000997">
    <property type="entry name" value="Multidrug resistance-associated protein 1"/>
    <property type="match status" value="1"/>
</dbReference>
<evidence type="ECO:0000259" key="12">
    <source>
        <dbReference type="PROSITE" id="PS50893"/>
    </source>
</evidence>
<feature type="transmembrane region" description="Helical" evidence="11">
    <location>
        <begin position="832"/>
        <end position="853"/>
    </location>
</feature>
<dbReference type="FunFam" id="1.20.1560.10:FF:000006">
    <property type="entry name" value="ATP-binding cassette, sub-family C (CFTR/MRP), member 9"/>
    <property type="match status" value="1"/>
</dbReference>
<dbReference type="PANTHER" id="PTHR24223">
    <property type="entry name" value="ATP-BINDING CASSETTE SUB-FAMILY C"/>
    <property type="match status" value="1"/>
</dbReference>
<evidence type="ECO:0000256" key="5">
    <source>
        <dbReference type="ARBA" id="ARBA00022737"/>
    </source>
</evidence>
<proteinExistence type="inferred from homology"/>
<dbReference type="InterPro" id="IPR003593">
    <property type="entry name" value="AAA+_ATPase"/>
</dbReference>
<comment type="subcellular location">
    <subcellularLocation>
        <location evidence="1">Endomembrane system</location>
        <topology evidence="1">Multi-pass membrane protein</topology>
    </subcellularLocation>
</comment>
<dbReference type="PROSITE" id="PS00211">
    <property type="entry name" value="ABC_TRANSPORTER_1"/>
    <property type="match status" value="1"/>
</dbReference>
<dbReference type="PROSITE" id="PS50893">
    <property type="entry name" value="ABC_TRANSPORTER_2"/>
    <property type="match status" value="2"/>
</dbReference>
<dbReference type="CDD" id="cd03244">
    <property type="entry name" value="ABCC_MRP_domain2"/>
    <property type="match status" value="1"/>
</dbReference>
<evidence type="ECO:0000313" key="14">
    <source>
        <dbReference type="EMBL" id="OAO16415.1"/>
    </source>
</evidence>
<keyword evidence="4 11" id="KW-0812">Transmembrane</keyword>
<feature type="transmembrane region" description="Helical" evidence="11">
    <location>
        <begin position="159"/>
        <end position="181"/>
    </location>
</feature>
<name>A0A196SH91_BLAHN</name>
<feature type="transmembrane region" description="Helical" evidence="11">
    <location>
        <begin position="201"/>
        <end position="221"/>
    </location>
</feature>
<keyword evidence="5" id="KW-0677">Repeat</keyword>
<evidence type="ECO:0000256" key="9">
    <source>
        <dbReference type="ARBA" id="ARBA00023136"/>
    </source>
</evidence>
<dbReference type="CDD" id="cd18580">
    <property type="entry name" value="ABC_6TM_ABCC_D2"/>
    <property type="match status" value="1"/>
</dbReference>
<dbReference type="FunFam" id="3.40.50.300:FF:000074">
    <property type="entry name" value="Multidrug resistance-associated protein 5 isoform 1"/>
    <property type="match status" value="1"/>
</dbReference>
<dbReference type="GO" id="GO:0012505">
    <property type="term" value="C:endomembrane system"/>
    <property type="evidence" value="ECO:0007669"/>
    <property type="project" value="UniProtKB-SubCell"/>
</dbReference>
<dbReference type="CDD" id="cd18579">
    <property type="entry name" value="ABC_6TM_ABCC_D1"/>
    <property type="match status" value="1"/>
</dbReference>
<dbReference type="SUPFAM" id="SSF52540">
    <property type="entry name" value="P-loop containing nucleoside triphosphate hydrolases"/>
    <property type="match status" value="2"/>
</dbReference>
<keyword evidence="15" id="KW-1185">Reference proteome</keyword>
<dbReference type="InterPro" id="IPR027417">
    <property type="entry name" value="P-loop_NTPase"/>
</dbReference>
<evidence type="ECO:0000256" key="1">
    <source>
        <dbReference type="ARBA" id="ARBA00004127"/>
    </source>
</evidence>
<dbReference type="Proteomes" id="UP000078348">
    <property type="component" value="Unassembled WGS sequence"/>
</dbReference>
<evidence type="ECO:0000256" key="7">
    <source>
        <dbReference type="ARBA" id="ARBA00022840"/>
    </source>
</evidence>
<dbReference type="SMART" id="SM00382">
    <property type="entry name" value="AAA"/>
    <property type="match status" value="2"/>
</dbReference>
<dbReference type="InterPro" id="IPR044726">
    <property type="entry name" value="ABCC_6TM_D2"/>
</dbReference>
<dbReference type="FunFam" id="1.20.1560.10:FF:000010">
    <property type="entry name" value="Multidrug resistance-associated ABC transporter"/>
    <property type="match status" value="1"/>
</dbReference>
<keyword evidence="9 11" id="KW-0472">Membrane</keyword>
<keyword evidence="3" id="KW-0813">Transport</keyword>
<feature type="transmembrane region" description="Helical" evidence="11">
    <location>
        <begin position="932"/>
        <end position="947"/>
    </location>
</feature>
<dbReference type="GO" id="GO:0140359">
    <property type="term" value="F:ABC-type transporter activity"/>
    <property type="evidence" value="ECO:0007669"/>
    <property type="project" value="InterPro"/>
</dbReference>
<reference evidence="14 15" key="1">
    <citation type="submission" date="2016-05" db="EMBL/GenBank/DDBJ databases">
        <title>Nuclear genome of Blastocystis sp. subtype 1 NandII.</title>
        <authorList>
            <person name="Gentekaki E."/>
            <person name="Curtis B."/>
            <person name="Stairs C."/>
            <person name="Eme L."/>
            <person name="Herman E."/>
            <person name="Klimes V."/>
            <person name="Arias M.C."/>
            <person name="Elias M."/>
            <person name="Hilliou F."/>
            <person name="Klute M."/>
            <person name="Malik S.-B."/>
            <person name="Pightling A."/>
            <person name="Rachubinski R."/>
            <person name="Salas D."/>
            <person name="Schlacht A."/>
            <person name="Suga H."/>
            <person name="Archibald J."/>
            <person name="Ball S.G."/>
            <person name="Clark G."/>
            <person name="Dacks J."/>
            <person name="Van Der Giezen M."/>
            <person name="Tsaousis A."/>
            <person name="Roger A."/>
        </authorList>
    </citation>
    <scope>NUCLEOTIDE SEQUENCE [LARGE SCALE GENOMIC DNA]</scope>
    <source>
        <strain evidence="15">ATCC 50177 / NandII</strain>
    </source>
</reference>
<dbReference type="Gene3D" id="3.40.50.300">
    <property type="entry name" value="P-loop containing nucleotide triphosphate hydrolases"/>
    <property type="match status" value="2"/>
</dbReference>
<feature type="transmembrane region" description="Helical" evidence="11">
    <location>
        <begin position="779"/>
        <end position="812"/>
    </location>
</feature>
<evidence type="ECO:0000256" key="6">
    <source>
        <dbReference type="ARBA" id="ARBA00022741"/>
    </source>
</evidence>
<dbReference type="InterPro" id="IPR017871">
    <property type="entry name" value="ABC_transporter-like_CS"/>
</dbReference>
<dbReference type="CDD" id="cd03250">
    <property type="entry name" value="ABCC_MRP_domain1"/>
    <property type="match status" value="1"/>
</dbReference>
<feature type="domain" description="ABC transmembrane type-1" evidence="13">
    <location>
        <begin position="163"/>
        <end position="445"/>
    </location>
</feature>
<dbReference type="InterPro" id="IPR011527">
    <property type="entry name" value="ABC1_TM_dom"/>
</dbReference>
<feature type="domain" description="ABC transmembrane type-1" evidence="13">
    <location>
        <begin position="789"/>
        <end position="1074"/>
    </location>
</feature>
<evidence type="ECO:0000256" key="10">
    <source>
        <dbReference type="SAM" id="MobiDB-lite"/>
    </source>
</evidence>
<dbReference type="SUPFAM" id="SSF90123">
    <property type="entry name" value="ABC transporter transmembrane region"/>
    <property type="match status" value="2"/>
</dbReference>
<dbReference type="InterPro" id="IPR003439">
    <property type="entry name" value="ABC_transporter-like_ATP-bd"/>
</dbReference>
<dbReference type="InterPro" id="IPR044746">
    <property type="entry name" value="ABCC_6TM_D1"/>
</dbReference>
<dbReference type="PROSITE" id="PS50929">
    <property type="entry name" value="ABC_TM1F"/>
    <property type="match status" value="2"/>
</dbReference>
<evidence type="ECO:0000256" key="3">
    <source>
        <dbReference type="ARBA" id="ARBA00022448"/>
    </source>
</evidence>
<dbReference type="InterPro" id="IPR050173">
    <property type="entry name" value="ABC_transporter_C-like"/>
</dbReference>
<feature type="domain" description="ABC transporter" evidence="12">
    <location>
        <begin position="499"/>
        <end position="720"/>
    </location>
</feature>
<keyword evidence="6" id="KW-0547">Nucleotide-binding</keyword>
<feature type="transmembrane region" description="Helical" evidence="11">
    <location>
        <begin position="908"/>
        <end position="926"/>
    </location>
</feature>
<evidence type="ECO:0000256" key="2">
    <source>
        <dbReference type="ARBA" id="ARBA00009726"/>
    </source>
</evidence>
<dbReference type="EMBL" id="LXWW01000082">
    <property type="protein sequence ID" value="OAO16415.1"/>
    <property type="molecule type" value="Genomic_DNA"/>
</dbReference>
<feature type="transmembrane region" description="Helical" evidence="11">
    <location>
        <begin position="418"/>
        <end position="444"/>
    </location>
</feature>
<feature type="transmembrane region" description="Helical" evidence="11">
    <location>
        <begin position="270"/>
        <end position="296"/>
    </location>
</feature>
<protein>
    <submittedName>
        <fullName evidence="14">ABC transporter</fullName>
    </submittedName>
</protein>
<feature type="transmembrane region" description="Helical" evidence="11">
    <location>
        <begin position="379"/>
        <end position="406"/>
    </location>
</feature>
<accession>A0A196SH91</accession>
<dbReference type="OrthoDB" id="6500128at2759"/>
<feature type="domain" description="ABC transporter" evidence="12">
    <location>
        <begin position="1111"/>
        <end position="1344"/>
    </location>
</feature>
<evidence type="ECO:0000256" key="8">
    <source>
        <dbReference type="ARBA" id="ARBA00022989"/>
    </source>
</evidence>
<evidence type="ECO:0000256" key="11">
    <source>
        <dbReference type="SAM" id="Phobius"/>
    </source>
</evidence>
<dbReference type="Pfam" id="PF00005">
    <property type="entry name" value="ABC_tran"/>
    <property type="match status" value="2"/>
</dbReference>
<comment type="similarity">
    <text evidence="2">Belongs to the ABC transporter superfamily. ABCC family. Conjugate transporter (TC 3.A.1.208) subfamily.</text>
</comment>
<evidence type="ECO:0000256" key="4">
    <source>
        <dbReference type="ARBA" id="ARBA00022692"/>
    </source>
</evidence>
<comment type="caution">
    <text evidence="14">The sequence shown here is derived from an EMBL/GenBank/DDBJ whole genome shotgun (WGS) entry which is preliminary data.</text>
</comment>
<dbReference type="GO" id="GO:0016020">
    <property type="term" value="C:membrane"/>
    <property type="evidence" value="ECO:0007669"/>
    <property type="project" value="InterPro"/>
</dbReference>
<feature type="transmembrane region" description="Helical" evidence="11">
    <location>
        <begin position="302"/>
        <end position="324"/>
    </location>
</feature>
<keyword evidence="8 11" id="KW-1133">Transmembrane helix</keyword>
<dbReference type="GO" id="GO:0005524">
    <property type="term" value="F:ATP binding"/>
    <property type="evidence" value="ECO:0007669"/>
    <property type="project" value="UniProtKB-KW"/>
</dbReference>
<dbReference type="Gene3D" id="1.20.1560.10">
    <property type="entry name" value="ABC transporter type 1, transmembrane domain"/>
    <property type="match status" value="2"/>
</dbReference>
<dbReference type="STRING" id="478820.A0A196SH91"/>
<gene>
    <name evidence="14" type="ORF">AV274_1862</name>
</gene>
<dbReference type="PANTHER" id="PTHR24223:SF415">
    <property type="entry name" value="FI20190P1"/>
    <property type="match status" value="1"/>
</dbReference>